<dbReference type="InterPro" id="IPR010730">
    <property type="entry name" value="HET"/>
</dbReference>
<protein>
    <submittedName>
        <fullName evidence="2">Heterokaryon incompatibility protein-domain-containing protein</fullName>
    </submittedName>
</protein>
<feature type="domain" description="Heterokaryon incompatibility" evidence="1">
    <location>
        <begin position="2"/>
        <end position="139"/>
    </location>
</feature>
<evidence type="ECO:0000313" key="2">
    <source>
        <dbReference type="EMBL" id="KAK0701186.1"/>
    </source>
</evidence>
<evidence type="ECO:0000313" key="3">
    <source>
        <dbReference type="Proteomes" id="UP001172159"/>
    </source>
</evidence>
<sequence>MVTRNLDIALRHLRHPTLVLPIWIDAICIDQQNMAERSQQVAFMCELYRKAGETYVWIGPEENYSNDVMDWIDLIGLISEVNWSTETMYNSKDYKNVGRKNADIFDVSLTWETDWFVTLRSICHLANRDYFTRLWVRQEVKMSQCKWLVCGNQRVPWQPFSNFARWMAVKPLIVQDPYANWTEQLDKRYKAGASMILSLCKGALELTVTTFDRLRFDNTNLQWKDPRDAIYANLGMLAPECRQLGIVPDYDKDPADIFTDVAVRVATKLHSLGFLESCDIDSIDLENLPTWVPDWSSPLKIDPGMENIWSSSAWISAQVEYLGDGVMVANGVAVSEVESVHYWEGDRPYEGQPYMVCDCIRYWCDLKPSDYDEHQESYLEGSNLTWLEAWCTLFLYGNLIDVFKAGQESEVDRPDLMSLQEAKEMFLIILRARSFHEIWCLDDPMWRRMDRFLSKIGNRMKGRVVFKTVNGHIGVAPASIWRGSMVSVLLDERERWQVFSSCFVVGLMDGEAITGPLPKNCRTVDWRFREDLSSDHKINRLQSGIFNEQEGTLETDPAKVLQDRGIPCIRYERQPHLLEVSPEALRNAGVELRRFVLV</sequence>
<organism evidence="2 3">
    <name type="scientific">Apiosordaria backusii</name>
    <dbReference type="NCBI Taxonomy" id="314023"/>
    <lineage>
        <taxon>Eukaryota</taxon>
        <taxon>Fungi</taxon>
        <taxon>Dikarya</taxon>
        <taxon>Ascomycota</taxon>
        <taxon>Pezizomycotina</taxon>
        <taxon>Sordariomycetes</taxon>
        <taxon>Sordariomycetidae</taxon>
        <taxon>Sordariales</taxon>
        <taxon>Lasiosphaeriaceae</taxon>
        <taxon>Apiosordaria</taxon>
    </lineage>
</organism>
<evidence type="ECO:0000259" key="1">
    <source>
        <dbReference type="Pfam" id="PF06985"/>
    </source>
</evidence>
<keyword evidence="3" id="KW-1185">Reference proteome</keyword>
<dbReference type="Pfam" id="PF06985">
    <property type="entry name" value="HET"/>
    <property type="match status" value="1"/>
</dbReference>
<dbReference type="Proteomes" id="UP001172159">
    <property type="component" value="Unassembled WGS sequence"/>
</dbReference>
<dbReference type="PANTHER" id="PTHR24148:SF82">
    <property type="entry name" value="HETEROKARYON INCOMPATIBILITY DOMAIN-CONTAINING PROTEIN"/>
    <property type="match status" value="1"/>
</dbReference>
<dbReference type="AlphaFoldDB" id="A0AA39ZPC6"/>
<dbReference type="InterPro" id="IPR052895">
    <property type="entry name" value="HetReg/Transcr_Mod"/>
</dbReference>
<dbReference type="EMBL" id="JAUKTV010000031">
    <property type="protein sequence ID" value="KAK0701186.1"/>
    <property type="molecule type" value="Genomic_DNA"/>
</dbReference>
<gene>
    <name evidence="2" type="ORF">B0T21DRAFT_388311</name>
</gene>
<reference evidence="2" key="1">
    <citation type="submission" date="2023-06" db="EMBL/GenBank/DDBJ databases">
        <title>Genome-scale phylogeny and comparative genomics of the fungal order Sordariales.</title>
        <authorList>
            <consortium name="Lawrence Berkeley National Laboratory"/>
            <person name="Hensen N."/>
            <person name="Bonometti L."/>
            <person name="Westerberg I."/>
            <person name="Brannstrom I.O."/>
            <person name="Guillou S."/>
            <person name="Cros-Aarteil S."/>
            <person name="Calhoun S."/>
            <person name="Haridas S."/>
            <person name="Kuo A."/>
            <person name="Mondo S."/>
            <person name="Pangilinan J."/>
            <person name="Riley R."/>
            <person name="Labutti K."/>
            <person name="Andreopoulos B."/>
            <person name="Lipzen A."/>
            <person name="Chen C."/>
            <person name="Yanf M."/>
            <person name="Daum C."/>
            <person name="Ng V."/>
            <person name="Clum A."/>
            <person name="Steindorff A."/>
            <person name="Ohm R."/>
            <person name="Martin F."/>
            <person name="Silar P."/>
            <person name="Natvig D."/>
            <person name="Lalanne C."/>
            <person name="Gautier V."/>
            <person name="Ament-Velasquez S.L."/>
            <person name="Kruys A."/>
            <person name="Hutchinson M.I."/>
            <person name="Powell A.J."/>
            <person name="Barry K."/>
            <person name="Miller A.N."/>
            <person name="Grigoriev I.V."/>
            <person name="Debuchy R."/>
            <person name="Gladieux P."/>
            <person name="Thoren M.H."/>
            <person name="Johannesson H."/>
        </authorList>
    </citation>
    <scope>NUCLEOTIDE SEQUENCE</scope>
    <source>
        <strain evidence="2">CBS 540.89</strain>
    </source>
</reference>
<proteinExistence type="predicted"/>
<name>A0AA39ZPC6_9PEZI</name>
<accession>A0AA39ZPC6</accession>
<comment type="caution">
    <text evidence="2">The sequence shown here is derived from an EMBL/GenBank/DDBJ whole genome shotgun (WGS) entry which is preliminary data.</text>
</comment>
<dbReference type="PANTHER" id="PTHR24148">
    <property type="entry name" value="ANKYRIN REPEAT DOMAIN-CONTAINING PROTEIN 39 HOMOLOG-RELATED"/>
    <property type="match status" value="1"/>
</dbReference>